<dbReference type="SUPFAM" id="SSF48498">
    <property type="entry name" value="Tetracyclin repressor-like, C-terminal domain"/>
    <property type="match status" value="1"/>
</dbReference>
<evidence type="ECO:0000313" key="7">
    <source>
        <dbReference type="Proteomes" id="UP000438448"/>
    </source>
</evidence>
<dbReference type="EMBL" id="WEGK01000012">
    <property type="protein sequence ID" value="MQY22087.1"/>
    <property type="molecule type" value="Genomic_DNA"/>
</dbReference>
<comment type="caution">
    <text evidence="6">The sequence shown here is derived from an EMBL/GenBank/DDBJ whole genome shotgun (WGS) entry which is preliminary data.</text>
</comment>
<evidence type="ECO:0000313" key="6">
    <source>
        <dbReference type="EMBL" id="MQY22087.1"/>
    </source>
</evidence>
<keyword evidence="2 4" id="KW-0238">DNA-binding</keyword>
<proteinExistence type="predicted"/>
<name>A0A7K0D8N6_9NOCA</name>
<organism evidence="6 7">
    <name type="scientific">Nocardia macrotermitis</name>
    <dbReference type="NCBI Taxonomy" id="2585198"/>
    <lineage>
        <taxon>Bacteria</taxon>
        <taxon>Bacillati</taxon>
        <taxon>Actinomycetota</taxon>
        <taxon>Actinomycetes</taxon>
        <taxon>Mycobacteriales</taxon>
        <taxon>Nocardiaceae</taxon>
        <taxon>Nocardia</taxon>
    </lineage>
</organism>
<dbReference type="PRINTS" id="PR00455">
    <property type="entry name" value="HTHTETR"/>
</dbReference>
<dbReference type="GO" id="GO:0000976">
    <property type="term" value="F:transcription cis-regulatory region binding"/>
    <property type="evidence" value="ECO:0007669"/>
    <property type="project" value="TreeGrafter"/>
</dbReference>
<dbReference type="InterPro" id="IPR050109">
    <property type="entry name" value="HTH-type_TetR-like_transc_reg"/>
</dbReference>
<dbReference type="InterPro" id="IPR036271">
    <property type="entry name" value="Tet_transcr_reg_TetR-rel_C_sf"/>
</dbReference>
<feature type="DNA-binding region" description="H-T-H motif" evidence="4">
    <location>
        <begin position="18"/>
        <end position="37"/>
    </location>
</feature>
<evidence type="ECO:0000256" key="1">
    <source>
        <dbReference type="ARBA" id="ARBA00023015"/>
    </source>
</evidence>
<keyword evidence="1" id="KW-0805">Transcription regulation</keyword>
<evidence type="ECO:0000256" key="2">
    <source>
        <dbReference type="ARBA" id="ARBA00023125"/>
    </source>
</evidence>
<evidence type="ECO:0000256" key="4">
    <source>
        <dbReference type="PROSITE-ProRule" id="PRU00335"/>
    </source>
</evidence>
<dbReference type="InterPro" id="IPR001647">
    <property type="entry name" value="HTH_TetR"/>
</dbReference>
<sequence length="175" mass="18821">MIVERAAAVRAARGDAVSMAEFADAAGVGRTTLYRYFPNREALYAAMFDAALDDLFARVEEAGLDRVPVREAIARLARAFIANGRYATLVHDELAACRRADEVERRLTTPMREVLERGIESGVLRSDLTVETMLAVSRPLLEAGIAMAAAVGGEQASAVMTSIFLDGISADPQMG</sequence>
<gene>
    <name evidence="6" type="ORF">NRB20_52000</name>
</gene>
<dbReference type="Proteomes" id="UP000438448">
    <property type="component" value="Unassembled WGS sequence"/>
</dbReference>
<dbReference type="InterPro" id="IPR009057">
    <property type="entry name" value="Homeodomain-like_sf"/>
</dbReference>
<evidence type="ECO:0000256" key="3">
    <source>
        <dbReference type="ARBA" id="ARBA00023163"/>
    </source>
</evidence>
<dbReference type="PANTHER" id="PTHR30055:SF234">
    <property type="entry name" value="HTH-TYPE TRANSCRIPTIONAL REGULATOR BETI"/>
    <property type="match status" value="1"/>
</dbReference>
<dbReference type="Gene3D" id="1.10.357.10">
    <property type="entry name" value="Tetracycline Repressor, domain 2"/>
    <property type="match status" value="1"/>
</dbReference>
<dbReference type="Pfam" id="PF00440">
    <property type="entry name" value="TetR_N"/>
    <property type="match status" value="1"/>
</dbReference>
<keyword evidence="3" id="KW-0804">Transcription</keyword>
<keyword evidence="7" id="KW-1185">Reference proteome</keyword>
<accession>A0A7K0D8N6</accession>
<evidence type="ECO:0000259" key="5">
    <source>
        <dbReference type="PROSITE" id="PS50977"/>
    </source>
</evidence>
<protein>
    <recommendedName>
        <fullName evidence="5">HTH tetR-type domain-containing protein</fullName>
    </recommendedName>
</protein>
<dbReference type="SUPFAM" id="SSF46689">
    <property type="entry name" value="Homeodomain-like"/>
    <property type="match status" value="1"/>
</dbReference>
<dbReference type="GO" id="GO:0003700">
    <property type="term" value="F:DNA-binding transcription factor activity"/>
    <property type="evidence" value="ECO:0007669"/>
    <property type="project" value="TreeGrafter"/>
</dbReference>
<dbReference type="PROSITE" id="PS50977">
    <property type="entry name" value="HTH_TETR_2"/>
    <property type="match status" value="1"/>
</dbReference>
<dbReference type="PANTHER" id="PTHR30055">
    <property type="entry name" value="HTH-TYPE TRANSCRIPTIONAL REGULATOR RUTR"/>
    <property type="match status" value="1"/>
</dbReference>
<dbReference type="AlphaFoldDB" id="A0A7K0D8N6"/>
<feature type="domain" description="HTH tetR-type" evidence="5">
    <location>
        <begin position="1"/>
        <end position="55"/>
    </location>
</feature>
<reference evidence="6 7" key="1">
    <citation type="submission" date="2019-10" db="EMBL/GenBank/DDBJ databases">
        <title>Nocardia macrotermitis sp. nov. and Nocardia aurantia sp. nov., isolated from the gut of fungus growing-termite Macrotermes natalensis.</title>
        <authorList>
            <person name="Benndorf R."/>
            <person name="Schwitalla J."/>
            <person name="Martin K."/>
            <person name="De Beer W."/>
            <person name="Kaster A.-K."/>
            <person name="Vollmers J."/>
            <person name="Poulsen M."/>
            <person name="Beemelmanns C."/>
        </authorList>
    </citation>
    <scope>NUCLEOTIDE SEQUENCE [LARGE SCALE GENOMIC DNA]</scope>
    <source>
        <strain evidence="6 7">RB20</strain>
    </source>
</reference>